<gene>
    <name evidence="1" type="ORF">PVK37_27620</name>
</gene>
<evidence type="ECO:0000313" key="1">
    <source>
        <dbReference type="EMBL" id="WDZ84188.1"/>
    </source>
</evidence>
<reference evidence="1 2" key="1">
    <citation type="submission" date="2023-02" db="EMBL/GenBank/DDBJ databases">
        <authorList>
            <person name="Mo P."/>
        </authorList>
    </citation>
    <scope>NUCLEOTIDE SEQUENCE [LARGE SCALE GENOMIC DNA]</scope>
    <source>
        <strain evidence="1 2">HUAS 3</strain>
    </source>
</reference>
<name>A0ABY7ZQ40_9ACTN</name>
<organism evidence="1 2">
    <name type="scientific">Micromonospora cathayae</name>
    <dbReference type="NCBI Taxonomy" id="3028804"/>
    <lineage>
        <taxon>Bacteria</taxon>
        <taxon>Bacillati</taxon>
        <taxon>Actinomycetota</taxon>
        <taxon>Actinomycetes</taxon>
        <taxon>Micromonosporales</taxon>
        <taxon>Micromonosporaceae</taxon>
        <taxon>Micromonospora</taxon>
    </lineage>
</organism>
<dbReference type="EMBL" id="CP118615">
    <property type="protein sequence ID" value="WDZ84188.1"/>
    <property type="molecule type" value="Genomic_DNA"/>
</dbReference>
<sequence length="87" mass="9224">MRLRAGDLLRVDGCASVQFGGGRALTVRVATVHLDRPTFDGWIWLTGYVLDDGGLATAKRELFVQLTGLHRLAGMAAPVRSCASGGP</sequence>
<accession>A0ABY7ZQ40</accession>
<keyword evidence="2" id="KW-1185">Reference proteome</keyword>
<dbReference type="RefSeq" id="WP_275030751.1">
    <property type="nucleotide sequence ID" value="NZ_CP118615.1"/>
</dbReference>
<evidence type="ECO:0000313" key="2">
    <source>
        <dbReference type="Proteomes" id="UP001219605"/>
    </source>
</evidence>
<dbReference type="Proteomes" id="UP001219605">
    <property type="component" value="Chromosome"/>
</dbReference>
<proteinExistence type="predicted"/>
<protein>
    <submittedName>
        <fullName evidence="1">Uncharacterized protein</fullName>
    </submittedName>
</protein>